<dbReference type="Gene3D" id="3.10.310.30">
    <property type="match status" value="1"/>
</dbReference>
<evidence type="ECO:0000256" key="11">
    <source>
        <dbReference type="PROSITE-ProRule" id="PRU00703"/>
    </source>
</evidence>
<keyword evidence="4 12" id="KW-0808">Transferase</keyword>
<dbReference type="InterPro" id="IPR003156">
    <property type="entry name" value="DHHA1_dom"/>
</dbReference>
<evidence type="ECO:0000256" key="8">
    <source>
        <dbReference type="ARBA" id="ARBA00022741"/>
    </source>
</evidence>
<keyword evidence="5" id="KW-0819">tRNA processing</keyword>
<dbReference type="InterPro" id="IPR032810">
    <property type="entry name" value="CCA-adding_enz_C"/>
</dbReference>
<dbReference type="Pfam" id="PF13735">
    <property type="entry name" value="tRNA_NucTran2_2"/>
    <property type="match status" value="1"/>
</dbReference>
<dbReference type="Pfam" id="PF01368">
    <property type="entry name" value="DHH"/>
    <property type="match status" value="1"/>
</dbReference>
<evidence type="ECO:0000256" key="6">
    <source>
        <dbReference type="ARBA" id="ARBA00022695"/>
    </source>
</evidence>
<dbReference type="InterPro" id="IPR046342">
    <property type="entry name" value="CBS_dom_sf"/>
</dbReference>
<evidence type="ECO:0000256" key="1">
    <source>
        <dbReference type="ARBA" id="ARBA00001946"/>
    </source>
</evidence>
<dbReference type="InterPro" id="IPR052390">
    <property type="entry name" value="tRNA_nt/polyA_polymerase"/>
</dbReference>
<evidence type="ECO:0000256" key="3">
    <source>
        <dbReference type="ARBA" id="ARBA00022555"/>
    </source>
</evidence>
<dbReference type="Pfam" id="PF00571">
    <property type="entry name" value="CBS"/>
    <property type="match status" value="2"/>
</dbReference>
<dbReference type="InterPro" id="IPR001667">
    <property type="entry name" value="DDH_dom"/>
</dbReference>
<comment type="cofactor">
    <cofactor evidence="1">
        <name>Mg(2+)</name>
        <dbReference type="ChEBI" id="CHEBI:18420"/>
    </cofactor>
</comment>
<dbReference type="CDD" id="cd05398">
    <property type="entry name" value="NT_ClassII-CCAase"/>
    <property type="match status" value="1"/>
</dbReference>
<dbReference type="EMBL" id="JBHSPF010000015">
    <property type="protein sequence ID" value="MFC5627869.1"/>
    <property type="molecule type" value="Genomic_DNA"/>
</dbReference>
<dbReference type="InterPro" id="IPR032828">
    <property type="entry name" value="PolyA_RNA-bd"/>
</dbReference>
<keyword evidence="15" id="KW-1185">Reference proteome</keyword>
<evidence type="ECO:0000313" key="14">
    <source>
        <dbReference type="EMBL" id="MFC5627869.1"/>
    </source>
</evidence>
<feature type="domain" description="CBS" evidence="13">
    <location>
        <begin position="313"/>
        <end position="372"/>
    </location>
</feature>
<dbReference type="Gene3D" id="3.10.580.10">
    <property type="entry name" value="CBS-domain"/>
    <property type="match status" value="1"/>
</dbReference>
<dbReference type="PANTHER" id="PTHR47788:SF1">
    <property type="entry name" value="A-ADDING TRNA NUCLEOTIDYLTRANSFERASE"/>
    <property type="match status" value="1"/>
</dbReference>
<evidence type="ECO:0000256" key="12">
    <source>
        <dbReference type="RuleBase" id="RU003953"/>
    </source>
</evidence>
<protein>
    <submittedName>
        <fullName evidence="14">CBS domain-containing protein</fullName>
    </submittedName>
</protein>
<dbReference type="InterPro" id="IPR000644">
    <property type="entry name" value="CBS_dom"/>
</dbReference>
<dbReference type="InterPro" id="IPR038763">
    <property type="entry name" value="DHH_sf"/>
</dbReference>
<proteinExistence type="inferred from homology"/>
<organism evidence="14 15">
    <name type="scientific">Aliibacillus thermotolerans</name>
    <dbReference type="NCBI Taxonomy" id="1834418"/>
    <lineage>
        <taxon>Bacteria</taxon>
        <taxon>Bacillati</taxon>
        <taxon>Bacillota</taxon>
        <taxon>Bacilli</taxon>
        <taxon>Bacillales</taxon>
        <taxon>Bacillaceae</taxon>
        <taxon>Aliibacillus</taxon>
    </lineage>
</organism>
<dbReference type="Pfam" id="PF01743">
    <property type="entry name" value="PolyA_pol"/>
    <property type="match status" value="1"/>
</dbReference>
<keyword evidence="11" id="KW-0129">CBS domain</keyword>
<evidence type="ECO:0000256" key="7">
    <source>
        <dbReference type="ARBA" id="ARBA00022723"/>
    </source>
</evidence>
<keyword evidence="3" id="KW-0820">tRNA-binding</keyword>
<evidence type="ECO:0000256" key="9">
    <source>
        <dbReference type="ARBA" id="ARBA00022842"/>
    </source>
</evidence>
<keyword evidence="6" id="KW-0548">Nucleotidyltransferase</keyword>
<dbReference type="SUPFAM" id="SSF54631">
    <property type="entry name" value="CBS-domain pair"/>
    <property type="match status" value="1"/>
</dbReference>
<dbReference type="SUPFAM" id="SSF81891">
    <property type="entry name" value="Poly A polymerase C-terminal region-like"/>
    <property type="match status" value="1"/>
</dbReference>
<comment type="caution">
    <text evidence="14">The sequence shown here is derived from an EMBL/GenBank/DDBJ whole genome shotgun (WGS) entry which is preliminary data.</text>
</comment>
<evidence type="ECO:0000313" key="15">
    <source>
        <dbReference type="Proteomes" id="UP001596143"/>
    </source>
</evidence>
<evidence type="ECO:0000259" key="13">
    <source>
        <dbReference type="PROSITE" id="PS51371"/>
    </source>
</evidence>
<reference evidence="15" key="1">
    <citation type="journal article" date="2019" name="Int. J. Syst. Evol. Microbiol.">
        <title>The Global Catalogue of Microorganisms (GCM) 10K type strain sequencing project: providing services to taxonomists for standard genome sequencing and annotation.</title>
        <authorList>
            <consortium name="The Broad Institute Genomics Platform"/>
            <consortium name="The Broad Institute Genome Sequencing Center for Infectious Disease"/>
            <person name="Wu L."/>
            <person name="Ma J."/>
        </authorList>
    </citation>
    <scope>NUCLEOTIDE SEQUENCE [LARGE SCALE GENOMIC DNA]</scope>
    <source>
        <strain evidence="15">CGMCC 1.15790</strain>
    </source>
</reference>
<evidence type="ECO:0000256" key="5">
    <source>
        <dbReference type="ARBA" id="ARBA00022694"/>
    </source>
</evidence>
<dbReference type="SUPFAM" id="SSF64182">
    <property type="entry name" value="DHH phosphoesterases"/>
    <property type="match status" value="1"/>
</dbReference>
<keyword evidence="8" id="KW-0547">Nucleotide-binding</keyword>
<dbReference type="SUPFAM" id="SSF81301">
    <property type="entry name" value="Nucleotidyltransferase"/>
    <property type="match status" value="1"/>
</dbReference>
<keyword evidence="7" id="KW-0479">Metal-binding</keyword>
<dbReference type="RefSeq" id="WP_270896243.1">
    <property type="nucleotide sequence ID" value="NZ_JBHSPF010000015.1"/>
</dbReference>
<feature type="domain" description="CBS" evidence="13">
    <location>
        <begin position="376"/>
        <end position="434"/>
    </location>
</feature>
<dbReference type="PROSITE" id="PS51371">
    <property type="entry name" value="CBS"/>
    <property type="match status" value="2"/>
</dbReference>
<dbReference type="Pfam" id="PF12627">
    <property type="entry name" value="PolyA_pol_RNAbd"/>
    <property type="match status" value="1"/>
</dbReference>
<sequence length="856" mass="97709">MDIILTHNHMDFDALSSLVAASKLHEEAAMVLPKQQNDQVQQFLAIYRDSFPFLTENEVNWEDVHHVILTDVNTLRRTVAHQKNVSPTTITVYDHHPLSQDERDDNITYFIEPVGAATTILLEKIIEQNIEITAIEATLFALGLYSDTGSFTYPSTTARDFQAALFLMEQGMQLEIVQRFFDETLSASAQRIFQHYLANAKSIELDGLEIVISTHSTNEFVGNLNVITNRVLETLGIDAIFTITEMKNKVFIIGRSASERIDVLPLIKQVGGGGHRKAASASIKQGDMETIIRELKQHMKKIIRPSITAELLMSSPVKTITDDTTIDDAKELMLRYGHNGLPIVNQKEEIVGIISRRDIDKATRHGLGHAPVKGYMSPKPITVSRTTPFEKMQQLMIQYNIGRLPVVEEQKVVGIVSRTDIIEEMHRFTSEEKEGTKNIRKEMEKWLTPETLAVVKKAGELATKKNVKAYMIGGIVRDLLLNRPNEDIDVVIEGDAISFAIDFAKQIDGTVHQHESFRTATVETKEGISIDFTTSRTEYYEKPAALPTVLYSNIKEDLSRRDFTLNAIAASILPDTFGDVLDYFHGVEDIENKRLQVLHNLSFIEDPTRILRGIRFEARYSFRMSQETEALIENSLSSIASLSKERIQSELKIVFQETDPIWSMNRLNELGVLPYFLPHSAWNERTRATLQYYLEKERVTDAEDDFFYIICSLYVHDDKRLSQLKNILLTKKHRRVVQELMTLYKNSTSFHVKSAGAFHDMCHSYVDITLIMAVIAFMTGDKEQQRIGSLLRQYHIKRKNLQRFVTGEDLKKAGIPPGPLYKHIFFELEKAIIDEKVYDQSSAFHYIHEHLLQNSK</sequence>
<dbReference type="Proteomes" id="UP001596143">
    <property type="component" value="Unassembled WGS sequence"/>
</dbReference>
<evidence type="ECO:0000256" key="10">
    <source>
        <dbReference type="ARBA" id="ARBA00022884"/>
    </source>
</evidence>
<dbReference type="Gene3D" id="3.30.460.10">
    <property type="entry name" value="Beta Polymerase, domain 2"/>
    <property type="match status" value="1"/>
</dbReference>
<dbReference type="PANTHER" id="PTHR47788">
    <property type="entry name" value="POLYA POLYMERASE"/>
    <property type="match status" value="1"/>
</dbReference>
<accession>A0ABW0U534</accession>
<keyword evidence="9" id="KW-0460">Magnesium</keyword>
<dbReference type="InterPro" id="IPR043519">
    <property type="entry name" value="NT_sf"/>
</dbReference>
<dbReference type="Pfam" id="PF02272">
    <property type="entry name" value="DHHA1"/>
    <property type="match status" value="1"/>
</dbReference>
<dbReference type="Gene3D" id="1.10.3090.10">
    <property type="entry name" value="cca-adding enzyme, domain 2"/>
    <property type="match status" value="1"/>
</dbReference>
<dbReference type="SMART" id="SM00116">
    <property type="entry name" value="CBS"/>
    <property type="match status" value="2"/>
</dbReference>
<dbReference type="CDD" id="cd04595">
    <property type="entry name" value="CBS_pair_DHH_polyA_Pol_assoc"/>
    <property type="match status" value="1"/>
</dbReference>
<comment type="similarity">
    <text evidence="2 12">Belongs to the tRNA nucleotidyltransferase/poly(A) polymerase family.</text>
</comment>
<dbReference type="InterPro" id="IPR002646">
    <property type="entry name" value="PolA_pol_head_dom"/>
</dbReference>
<name>A0ABW0U534_9BACI</name>
<evidence type="ECO:0000256" key="2">
    <source>
        <dbReference type="ARBA" id="ARBA00007265"/>
    </source>
</evidence>
<evidence type="ECO:0000256" key="4">
    <source>
        <dbReference type="ARBA" id="ARBA00022679"/>
    </source>
</evidence>
<gene>
    <name evidence="14" type="ORF">ACFPTR_03035</name>
</gene>
<keyword evidence="10 12" id="KW-0694">RNA-binding</keyword>
<dbReference type="Gene3D" id="3.90.1640.10">
    <property type="entry name" value="inorganic pyrophosphatase (n-terminal core)"/>
    <property type="match status" value="1"/>
</dbReference>